<dbReference type="eggNOG" id="KOG0741">
    <property type="taxonomic scope" value="Eukaryota"/>
</dbReference>
<dbReference type="Pfam" id="PF00004">
    <property type="entry name" value="AAA"/>
    <property type="match status" value="1"/>
</dbReference>
<organism evidence="8 9">
    <name type="scientific">Emiliania huxleyi (strain CCMP1516)</name>
    <dbReference type="NCBI Taxonomy" id="280463"/>
    <lineage>
        <taxon>Eukaryota</taxon>
        <taxon>Haptista</taxon>
        <taxon>Haptophyta</taxon>
        <taxon>Prymnesiophyceae</taxon>
        <taxon>Isochrysidales</taxon>
        <taxon>Noelaerhabdaceae</taxon>
        <taxon>Emiliania</taxon>
    </lineage>
</organism>
<dbReference type="SUPFAM" id="SSF52540">
    <property type="entry name" value="P-loop containing nucleoside triphosphate hydrolases"/>
    <property type="match status" value="1"/>
</dbReference>
<keyword evidence="4" id="KW-0931">ER-Golgi transport</keyword>
<dbReference type="GO" id="GO:0005524">
    <property type="term" value="F:ATP binding"/>
    <property type="evidence" value="ECO:0007669"/>
    <property type="project" value="UniProtKB-UniRule"/>
</dbReference>
<evidence type="ECO:0000256" key="3">
    <source>
        <dbReference type="ARBA" id="ARBA00022840"/>
    </source>
</evidence>
<dbReference type="PaxDb" id="2903-EOD40652"/>
<evidence type="ECO:0000313" key="9">
    <source>
        <dbReference type="Proteomes" id="UP000013827"/>
    </source>
</evidence>
<evidence type="ECO:0000256" key="4">
    <source>
        <dbReference type="RuleBase" id="RU367045"/>
    </source>
</evidence>
<sequence length="186" mass="19514">MDGVEQLDNILVIGLTNRPELMDPALLRPGRLEVHVLVPQPDAAGRQRIAAIHSERLRERGCLAPPAAAALASGAFADATCGFSGADLAGLLRSATSFALERYADERLLSGLAPGAEVRKGGRAASSGLLEVSLEDLLRALREVAPTGSGPARAGVQGGGARLRAWRRERRLRAQTERALARGPGS</sequence>
<feature type="region of interest" description="Disordered" evidence="5">
    <location>
        <begin position="147"/>
        <end position="167"/>
    </location>
</feature>
<keyword evidence="9" id="KW-1185">Reference proteome</keyword>
<dbReference type="AlphaFoldDB" id="A0A0D3KY17"/>
<comment type="subcellular location">
    <subcellularLocation>
        <location evidence="4">Cytoplasm</location>
    </subcellularLocation>
</comment>
<feature type="domain" description="AAA ATPase AAA+ lid" evidence="7">
    <location>
        <begin position="76"/>
        <end position="106"/>
    </location>
</feature>
<dbReference type="KEGG" id="ehx:EMIHUDRAFT_222363"/>
<reference evidence="9" key="1">
    <citation type="journal article" date="2013" name="Nature">
        <title>Pan genome of the phytoplankton Emiliania underpins its global distribution.</title>
        <authorList>
            <person name="Read B.A."/>
            <person name="Kegel J."/>
            <person name="Klute M.J."/>
            <person name="Kuo A."/>
            <person name="Lefebvre S.C."/>
            <person name="Maumus F."/>
            <person name="Mayer C."/>
            <person name="Miller J."/>
            <person name="Monier A."/>
            <person name="Salamov A."/>
            <person name="Young J."/>
            <person name="Aguilar M."/>
            <person name="Claverie J.M."/>
            <person name="Frickenhaus S."/>
            <person name="Gonzalez K."/>
            <person name="Herman E.K."/>
            <person name="Lin Y.C."/>
            <person name="Napier J."/>
            <person name="Ogata H."/>
            <person name="Sarno A.F."/>
            <person name="Shmutz J."/>
            <person name="Schroeder D."/>
            <person name="de Vargas C."/>
            <person name="Verret F."/>
            <person name="von Dassow P."/>
            <person name="Valentin K."/>
            <person name="Van de Peer Y."/>
            <person name="Wheeler G."/>
            <person name="Dacks J.B."/>
            <person name="Delwiche C.F."/>
            <person name="Dyhrman S.T."/>
            <person name="Glockner G."/>
            <person name="John U."/>
            <person name="Richards T."/>
            <person name="Worden A.Z."/>
            <person name="Zhang X."/>
            <person name="Grigoriev I.V."/>
            <person name="Allen A.E."/>
            <person name="Bidle K."/>
            <person name="Borodovsky M."/>
            <person name="Bowler C."/>
            <person name="Brownlee C."/>
            <person name="Cock J.M."/>
            <person name="Elias M."/>
            <person name="Gladyshev V.N."/>
            <person name="Groth M."/>
            <person name="Guda C."/>
            <person name="Hadaegh A."/>
            <person name="Iglesias-Rodriguez M.D."/>
            <person name="Jenkins J."/>
            <person name="Jones B.M."/>
            <person name="Lawson T."/>
            <person name="Leese F."/>
            <person name="Lindquist E."/>
            <person name="Lobanov A."/>
            <person name="Lomsadze A."/>
            <person name="Malik S.B."/>
            <person name="Marsh M.E."/>
            <person name="Mackinder L."/>
            <person name="Mock T."/>
            <person name="Mueller-Roeber B."/>
            <person name="Pagarete A."/>
            <person name="Parker M."/>
            <person name="Probert I."/>
            <person name="Quesneville H."/>
            <person name="Raines C."/>
            <person name="Rensing S.A."/>
            <person name="Riano-Pachon D.M."/>
            <person name="Richier S."/>
            <person name="Rokitta S."/>
            <person name="Shiraiwa Y."/>
            <person name="Soanes D.M."/>
            <person name="van der Giezen M."/>
            <person name="Wahlund T.M."/>
            <person name="Williams B."/>
            <person name="Wilson W."/>
            <person name="Wolfe G."/>
            <person name="Wurch L.L."/>
        </authorList>
    </citation>
    <scope>NUCLEOTIDE SEQUENCE</scope>
</reference>
<dbReference type="Gene3D" id="3.40.50.300">
    <property type="entry name" value="P-loop containing nucleotide triphosphate hydrolases"/>
    <property type="match status" value="1"/>
</dbReference>
<dbReference type="GO" id="GO:0016887">
    <property type="term" value="F:ATP hydrolysis activity"/>
    <property type="evidence" value="ECO:0007669"/>
    <property type="project" value="InterPro"/>
</dbReference>
<dbReference type="GO" id="GO:0035494">
    <property type="term" value="P:SNARE complex disassembly"/>
    <property type="evidence" value="ECO:0007669"/>
    <property type="project" value="InterPro"/>
</dbReference>
<dbReference type="PANTHER" id="PTHR23078:SF3">
    <property type="entry name" value="VESICLE-FUSING ATPASE"/>
    <property type="match status" value="1"/>
</dbReference>
<dbReference type="InterPro" id="IPR041569">
    <property type="entry name" value="AAA_lid_3"/>
</dbReference>
<evidence type="ECO:0000259" key="6">
    <source>
        <dbReference type="Pfam" id="PF00004"/>
    </source>
</evidence>
<dbReference type="GO" id="GO:0043001">
    <property type="term" value="P:Golgi to plasma membrane protein transport"/>
    <property type="evidence" value="ECO:0007669"/>
    <property type="project" value="TreeGrafter"/>
</dbReference>
<dbReference type="InterPro" id="IPR003959">
    <property type="entry name" value="ATPase_AAA_core"/>
</dbReference>
<dbReference type="GO" id="GO:0046872">
    <property type="term" value="F:metal ion binding"/>
    <property type="evidence" value="ECO:0007669"/>
    <property type="project" value="UniProtKB-UniRule"/>
</dbReference>
<keyword evidence="4" id="KW-0653">Protein transport</keyword>
<dbReference type="Pfam" id="PF17862">
    <property type="entry name" value="AAA_lid_3"/>
    <property type="match status" value="1"/>
</dbReference>
<evidence type="ECO:0000256" key="1">
    <source>
        <dbReference type="ARBA" id="ARBA00006914"/>
    </source>
</evidence>
<name>A0A0D3KY17_EMIH1</name>
<dbReference type="InterPro" id="IPR027417">
    <property type="entry name" value="P-loop_NTPase"/>
</dbReference>
<feature type="domain" description="ATPase AAA-type core" evidence="6">
    <location>
        <begin position="1"/>
        <end position="39"/>
    </location>
</feature>
<dbReference type="GO" id="GO:0005795">
    <property type="term" value="C:Golgi stack"/>
    <property type="evidence" value="ECO:0007669"/>
    <property type="project" value="TreeGrafter"/>
</dbReference>
<dbReference type="RefSeq" id="XP_005793081.1">
    <property type="nucleotide sequence ID" value="XM_005793024.1"/>
</dbReference>
<keyword evidence="4" id="KW-0963">Cytoplasm</keyword>
<keyword evidence="4" id="KW-0460">Magnesium</keyword>
<keyword evidence="4" id="KW-0479">Metal-binding</keyword>
<dbReference type="Proteomes" id="UP000013827">
    <property type="component" value="Unassembled WGS sequence"/>
</dbReference>
<keyword evidence="3 4" id="KW-0067">ATP-binding</keyword>
<dbReference type="Gene3D" id="1.10.8.60">
    <property type="match status" value="1"/>
</dbReference>
<evidence type="ECO:0000259" key="7">
    <source>
        <dbReference type="Pfam" id="PF17862"/>
    </source>
</evidence>
<dbReference type="EnsemblProtists" id="EOD40652">
    <property type="protein sequence ID" value="EOD40652"/>
    <property type="gene ID" value="EMIHUDRAFT_222363"/>
</dbReference>
<evidence type="ECO:0000256" key="5">
    <source>
        <dbReference type="SAM" id="MobiDB-lite"/>
    </source>
</evidence>
<evidence type="ECO:0000256" key="2">
    <source>
        <dbReference type="ARBA" id="ARBA00022741"/>
    </source>
</evidence>
<comment type="function">
    <text evidence="4">Required for vesicle-mediated transport. Catalyzes the fusion of transport vesicles within the Golgi cisternae. Is also required for transport from the endoplasmic reticulum to the Golgi stack. Seems to function as a fusion protein required for the delivery of cargo proteins to all compartments of the Golgi stack independent of vesicle origin.</text>
</comment>
<comment type="cofactor">
    <cofactor evidence="4">
        <name>Mg(2+)</name>
        <dbReference type="ChEBI" id="CHEBI:18420"/>
    </cofactor>
    <text evidence="4">Binds 1 Mg(2+) ion per subunit.</text>
</comment>
<dbReference type="HOGENOM" id="CLU_1457016_0_0_1"/>
<comment type="catalytic activity">
    <reaction evidence="4">
        <text>ATP + H2O = ADP + phosphate + H(+)</text>
        <dbReference type="Rhea" id="RHEA:13065"/>
        <dbReference type="ChEBI" id="CHEBI:15377"/>
        <dbReference type="ChEBI" id="CHEBI:15378"/>
        <dbReference type="ChEBI" id="CHEBI:30616"/>
        <dbReference type="ChEBI" id="CHEBI:43474"/>
        <dbReference type="ChEBI" id="CHEBI:456216"/>
        <dbReference type="EC" id="3.6.4.6"/>
    </reaction>
</comment>
<dbReference type="InterPro" id="IPR039812">
    <property type="entry name" value="Vesicle-fus_ATPase"/>
</dbReference>
<comment type="similarity">
    <text evidence="1 4">Belongs to the AAA ATPase family.</text>
</comment>
<accession>A0A0D3KY17</accession>
<proteinExistence type="inferred from homology"/>
<reference evidence="8" key="2">
    <citation type="submission" date="2024-10" db="UniProtKB">
        <authorList>
            <consortium name="EnsemblProtists"/>
        </authorList>
    </citation>
    <scope>IDENTIFICATION</scope>
</reference>
<dbReference type="STRING" id="2903.R1DZT5"/>
<dbReference type="EC" id="3.6.4.6" evidence="4"/>
<dbReference type="PANTHER" id="PTHR23078">
    <property type="entry name" value="VESICULAR-FUSION PROTEIN NSF"/>
    <property type="match status" value="1"/>
</dbReference>
<keyword evidence="4" id="KW-0378">Hydrolase</keyword>
<protein>
    <recommendedName>
        <fullName evidence="4">Vesicle-fusing ATPase</fullName>
        <ecNumber evidence="4">3.6.4.6</ecNumber>
    </recommendedName>
</protein>
<dbReference type="GO" id="GO:0006891">
    <property type="term" value="P:intra-Golgi vesicle-mediated transport"/>
    <property type="evidence" value="ECO:0007669"/>
    <property type="project" value="TreeGrafter"/>
</dbReference>
<dbReference type="GeneID" id="17285922"/>
<keyword evidence="4" id="KW-0813">Transport</keyword>
<keyword evidence="2 4" id="KW-0547">Nucleotide-binding</keyword>
<evidence type="ECO:0000313" key="8">
    <source>
        <dbReference type="EnsemblProtists" id="EOD40652"/>
    </source>
</evidence>